<dbReference type="Gene3D" id="3.60.21.60">
    <property type="match status" value="1"/>
</dbReference>
<evidence type="ECO:0000313" key="8">
    <source>
        <dbReference type="EMBL" id="KAJ3184284.1"/>
    </source>
</evidence>
<keyword evidence="8" id="KW-0808">Transferase</keyword>
<keyword evidence="8" id="KW-0548">Nucleotidyltransferase</keyword>
<comment type="subcellular location">
    <subcellularLocation>
        <location evidence="1 6">Nucleus</location>
    </subcellularLocation>
</comment>
<feature type="domain" description="DNA polymerase alpha/delta/epsilon subunit B" evidence="7">
    <location>
        <begin position="307"/>
        <end position="506"/>
    </location>
</feature>
<name>A0AAD5TQJ5_9FUNG</name>
<sequence length="548" mass="61400">MASASSADTKRQIFMILTKKHSLKLKTEAIKYLEAVVSSLPREELADALNYIAVSYIKQQDSGQQLVDQPTLAAVVESMFRKASLTNALESAAAAPDTSSAGTIDELSAYLEVVDAFAVPKWRYRSDGRMFVRCTETPKLLAPAREKAAAYRDRFELVRERMLRNEAFRSSSFARRDDYLEIMPIKNLQGHKPGTYLLFGMLTQIVEGKYHLEDPDALIELELPADPTKNIARGTGLFTLNCLVLIEGVYTDDRTFRVRTLGMPLPETRAKSVAASGVDVDFFGAGLKGDDVVVVEHVERSMEDAMFVIVSDVFLDQPRLRKLFAGFSDEGVVRPLAFVLIGSFVSTPYIFDGASAAAYKDCWNGLADLLSDFRDLAQTSHFIFVPGPNDPWNANILPRPGLSRFFTERLRNRCPRAVFASNPCRIKYCTQEIVVFREDLANRMRRNAIVAHLPEVPVEQHLVATILDQAHLSPLPISVRPTYWAYDHAMRVFPQPHLLILADRYDAYAVDYEGCKAVNPGSFPNQEYGFMVYWPATRTCEASIVPAE</sequence>
<evidence type="ECO:0000256" key="2">
    <source>
        <dbReference type="ARBA" id="ARBA00009560"/>
    </source>
</evidence>
<gene>
    <name evidence="8" type="primary">DPB2</name>
    <name evidence="8" type="ORF">HDU87_005131</name>
</gene>
<protein>
    <recommendedName>
        <fullName evidence="6">DNA polymerase epsilon subunit</fullName>
    </recommendedName>
    <alternativeName>
        <fullName evidence="6">DNA polymerase II subunit 2</fullName>
    </alternativeName>
</protein>
<dbReference type="GO" id="GO:0003887">
    <property type="term" value="F:DNA-directed DNA polymerase activity"/>
    <property type="evidence" value="ECO:0007669"/>
    <property type="project" value="UniProtKB-KW"/>
</dbReference>
<evidence type="ECO:0000256" key="3">
    <source>
        <dbReference type="ARBA" id="ARBA00022705"/>
    </source>
</evidence>
<evidence type="ECO:0000256" key="6">
    <source>
        <dbReference type="PIRNR" id="PIRNR000799"/>
    </source>
</evidence>
<keyword evidence="5 6" id="KW-0539">Nucleus</keyword>
<keyword evidence="9" id="KW-1185">Reference proteome</keyword>
<keyword evidence="8" id="KW-0239">DNA-directed DNA polymerase</keyword>
<evidence type="ECO:0000256" key="4">
    <source>
        <dbReference type="ARBA" id="ARBA00023125"/>
    </source>
</evidence>
<proteinExistence type="inferred from homology"/>
<dbReference type="GO" id="GO:0042276">
    <property type="term" value="P:error-prone translesion synthesis"/>
    <property type="evidence" value="ECO:0007669"/>
    <property type="project" value="TreeGrafter"/>
</dbReference>
<dbReference type="InterPro" id="IPR007185">
    <property type="entry name" value="DNA_pol_a/d/e_bsu"/>
</dbReference>
<dbReference type="Proteomes" id="UP001212152">
    <property type="component" value="Unassembled WGS sequence"/>
</dbReference>
<dbReference type="EMBL" id="JADGJQ010000004">
    <property type="protein sequence ID" value="KAJ3184284.1"/>
    <property type="molecule type" value="Genomic_DNA"/>
</dbReference>
<dbReference type="GO" id="GO:0008622">
    <property type="term" value="C:epsilon DNA polymerase complex"/>
    <property type="evidence" value="ECO:0007669"/>
    <property type="project" value="UniProtKB-UniRule"/>
</dbReference>
<evidence type="ECO:0000259" key="7">
    <source>
        <dbReference type="Pfam" id="PF04042"/>
    </source>
</evidence>
<comment type="function">
    <text evidence="6">Participates in DNA repair and in chromosomal DNA replication.</text>
</comment>
<evidence type="ECO:0000256" key="1">
    <source>
        <dbReference type="ARBA" id="ARBA00004123"/>
    </source>
</evidence>
<keyword evidence="3 6" id="KW-0235">DNA replication</keyword>
<dbReference type="PANTHER" id="PTHR12708:SF0">
    <property type="entry name" value="DNA POLYMERASE EPSILON SUBUNIT 2"/>
    <property type="match status" value="1"/>
</dbReference>
<dbReference type="GO" id="GO:0003677">
    <property type="term" value="F:DNA binding"/>
    <property type="evidence" value="ECO:0007669"/>
    <property type="project" value="UniProtKB-UniRule"/>
</dbReference>
<evidence type="ECO:0000256" key="5">
    <source>
        <dbReference type="ARBA" id="ARBA00023242"/>
    </source>
</evidence>
<organism evidence="8 9">
    <name type="scientific">Geranomyces variabilis</name>
    <dbReference type="NCBI Taxonomy" id="109894"/>
    <lineage>
        <taxon>Eukaryota</taxon>
        <taxon>Fungi</taxon>
        <taxon>Fungi incertae sedis</taxon>
        <taxon>Chytridiomycota</taxon>
        <taxon>Chytridiomycota incertae sedis</taxon>
        <taxon>Chytridiomycetes</taxon>
        <taxon>Spizellomycetales</taxon>
        <taxon>Powellomycetaceae</taxon>
        <taxon>Geranomyces</taxon>
    </lineage>
</organism>
<dbReference type="AlphaFoldDB" id="A0AAD5TQJ5"/>
<dbReference type="Gene3D" id="1.10.8.60">
    <property type="match status" value="1"/>
</dbReference>
<dbReference type="GO" id="GO:0006261">
    <property type="term" value="P:DNA-templated DNA replication"/>
    <property type="evidence" value="ECO:0007669"/>
    <property type="project" value="InterPro"/>
</dbReference>
<keyword evidence="4 6" id="KW-0238">DNA-binding</keyword>
<reference evidence="8" key="1">
    <citation type="submission" date="2020-05" db="EMBL/GenBank/DDBJ databases">
        <title>Phylogenomic resolution of chytrid fungi.</title>
        <authorList>
            <person name="Stajich J.E."/>
            <person name="Amses K."/>
            <person name="Simmons R."/>
            <person name="Seto K."/>
            <person name="Myers J."/>
            <person name="Bonds A."/>
            <person name="Quandt C.A."/>
            <person name="Barry K."/>
            <person name="Liu P."/>
            <person name="Grigoriev I."/>
            <person name="Longcore J.E."/>
            <person name="James T.Y."/>
        </authorList>
    </citation>
    <scope>NUCLEOTIDE SEQUENCE</scope>
    <source>
        <strain evidence="8">JEL0379</strain>
    </source>
</reference>
<dbReference type="InterPro" id="IPR016266">
    <property type="entry name" value="POLE2"/>
</dbReference>
<dbReference type="PANTHER" id="PTHR12708">
    <property type="entry name" value="DNA POLYMERASE EPSILON SUBUNIT B"/>
    <property type="match status" value="1"/>
</dbReference>
<dbReference type="Pfam" id="PF04042">
    <property type="entry name" value="DNA_pol_E_B"/>
    <property type="match status" value="1"/>
</dbReference>
<comment type="similarity">
    <text evidence="2 6">Belongs to the DNA polymerase epsilon subunit B family.</text>
</comment>
<comment type="caution">
    <text evidence="8">The sequence shown here is derived from an EMBL/GenBank/DDBJ whole genome shotgun (WGS) entry which is preliminary data.</text>
</comment>
<accession>A0AAD5TQJ5</accession>
<dbReference type="PIRSF" id="PIRSF000799">
    <property type="entry name" value="DNA_pol_eps_2"/>
    <property type="match status" value="1"/>
</dbReference>
<evidence type="ECO:0000313" key="9">
    <source>
        <dbReference type="Proteomes" id="UP001212152"/>
    </source>
</evidence>